<evidence type="ECO:0000256" key="1">
    <source>
        <dbReference type="ARBA" id="ARBA00023125"/>
    </source>
</evidence>
<evidence type="ECO:0000313" key="5">
    <source>
        <dbReference type="Proteomes" id="UP001139971"/>
    </source>
</evidence>
<feature type="DNA-binding region" description="H-T-H motif" evidence="2">
    <location>
        <begin position="22"/>
        <end position="41"/>
    </location>
</feature>
<dbReference type="InterPro" id="IPR050109">
    <property type="entry name" value="HTH-type_TetR-like_transc_reg"/>
</dbReference>
<dbReference type="PROSITE" id="PS50977">
    <property type="entry name" value="HTH_TETR_2"/>
    <property type="match status" value="1"/>
</dbReference>
<dbReference type="Pfam" id="PF17938">
    <property type="entry name" value="TetR_C_29"/>
    <property type="match status" value="1"/>
</dbReference>
<dbReference type="GO" id="GO:0003700">
    <property type="term" value="F:DNA-binding transcription factor activity"/>
    <property type="evidence" value="ECO:0007669"/>
    <property type="project" value="TreeGrafter"/>
</dbReference>
<evidence type="ECO:0000313" key="4">
    <source>
        <dbReference type="EMBL" id="MDC8013753.1"/>
    </source>
</evidence>
<keyword evidence="5" id="KW-1185">Reference proteome</keyword>
<dbReference type="InterPro" id="IPR041474">
    <property type="entry name" value="NicS_C"/>
</dbReference>
<feature type="domain" description="HTH tetR-type" evidence="3">
    <location>
        <begin position="1"/>
        <end position="59"/>
    </location>
</feature>
<dbReference type="Proteomes" id="UP001139971">
    <property type="component" value="Unassembled WGS sequence"/>
</dbReference>
<accession>A0A9X4BIM0</accession>
<evidence type="ECO:0000259" key="3">
    <source>
        <dbReference type="PROSITE" id="PS50977"/>
    </source>
</evidence>
<organism evidence="4 5">
    <name type="scientific">Tahibacter soli</name>
    <dbReference type="NCBI Taxonomy" id="2983605"/>
    <lineage>
        <taxon>Bacteria</taxon>
        <taxon>Pseudomonadati</taxon>
        <taxon>Pseudomonadota</taxon>
        <taxon>Gammaproteobacteria</taxon>
        <taxon>Lysobacterales</taxon>
        <taxon>Rhodanobacteraceae</taxon>
        <taxon>Tahibacter</taxon>
    </lineage>
</organism>
<dbReference type="Pfam" id="PF00440">
    <property type="entry name" value="TetR_N"/>
    <property type="match status" value="1"/>
</dbReference>
<dbReference type="GO" id="GO:0000976">
    <property type="term" value="F:transcription cis-regulatory region binding"/>
    <property type="evidence" value="ECO:0007669"/>
    <property type="project" value="TreeGrafter"/>
</dbReference>
<keyword evidence="1 2" id="KW-0238">DNA-binding</keyword>
<dbReference type="RefSeq" id="WP_263541402.1">
    <property type="nucleotide sequence ID" value="NZ_JAOVZO020000018.1"/>
</dbReference>
<dbReference type="PRINTS" id="PR00455">
    <property type="entry name" value="HTHTETR"/>
</dbReference>
<dbReference type="Gene3D" id="1.10.357.10">
    <property type="entry name" value="Tetracycline Repressor, domain 2"/>
    <property type="match status" value="1"/>
</dbReference>
<name>A0A9X4BIM0_9GAMM</name>
<dbReference type="PANTHER" id="PTHR30055">
    <property type="entry name" value="HTH-TYPE TRANSCRIPTIONAL REGULATOR RUTR"/>
    <property type="match status" value="1"/>
</dbReference>
<proteinExistence type="predicted"/>
<reference evidence="4" key="1">
    <citation type="submission" date="2023-02" db="EMBL/GenBank/DDBJ databases">
        <title>Tahibacter soli sp. nov. isolated from soil.</title>
        <authorList>
            <person name="Baek J.H."/>
            <person name="Lee J.K."/>
            <person name="Choi D.G."/>
            <person name="Jeon C.O."/>
        </authorList>
    </citation>
    <scope>NUCLEOTIDE SEQUENCE</scope>
    <source>
        <strain evidence="4">BL</strain>
    </source>
</reference>
<sequence>MRERLLDAALTLFSEHGIAGTALSLVARKARVTPALMHYYFGNKDRLVDAVIDERLEPLVQAFGAKVGALTNDPRRAIETFVAEVIATLSAHAWLPGLWLREVVIEGGQLRARMLERLAPQVAHVVADGARRAQAAGRLNPDLEPRLLMVSLVGLAVFPVAAQSIWRKVFDATDITADTLTRHVLALLMRGLELPDETRR</sequence>
<dbReference type="SUPFAM" id="SSF48498">
    <property type="entry name" value="Tetracyclin repressor-like, C-terminal domain"/>
    <property type="match status" value="1"/>
</dbReference>
<gene>
    <name evidence="4" type="ORF">OD750_014520</name>
</gene>
<evidence type="ECO:0000256" key="2">
    <source>
        <dbReference type="PROSITE-ProRule" id="PRU00335"/>
    </source>
</evidence>
<dbReference type="EMBL" id="JAOVZO020000018">
    <property type="protein sequence ID" value="MDC8013753.1"/>
    <property type="molecule type" value="Genomic_DNA"/>
</dbReference>
<dbReference type="InterPro" id="IPR001647">
    <property type="entry name" value="HTH_TetR"/>
</dbReference>
<dbReference type="SUPFAM" id="SSF46689">
    <property type="entry name" value="Homeodomain-like"/>
    <property type="match status" value="1"/>
</dbReference>
<comment type="caution">
    <text evidence="4">The sequence shown here is derived from an EMBL/GenBank/DDBJ whole genome shotgun (WGS) entry which is preliminary data.</text>
</comment>
<dbReference type="InterPro" id="IPR036271">
    <property type="entry name" value="Tet_transcr_reg_TetR-rel_C_sf"/>
</dbReference>
<dbReference type="InterPro" id="IPR009057">
    <property type="entry name" value="Homeodomain-like_sf"/>
</dbReference>
<dbReference type="AlphaFoldDB" id="A0A9X4BIM0"/>
<protein>
    <submittedName>
        <fullName evidence="4">TetR/AcrR family transcriptional regulator</fullName>
    </submittedName>
</protein>
<dbReference type="PANTHER" id="PTHR30055:SF235">
    <property type="entry name" value="TRANSCRIPTIONAL REGULATORY PROTEIN"/>
    <property type="match status" value="1"/>
</dbReference>